<dbReference type="InterPro" id="IPR003439">
    <property type="entry name" value="ABC_transporter-like_ATP-bd"/>
</dbReference>
<dbReference type="GO" id="GO:0005524">
    <property type="term" value="F:ATP binding"/>
    <property type="evidence" value="ECO:0007669"/>
    <property type="project" value="UniProtKB-KW"/>
</dbReference>
<dbReference type="InterPro" id="IPR003593">
    <property type="entry name" value="AAA+_ATPase"/>
</dbReference>
<dbReference type="PROSITE" id="PS50893">
    <property type="entry name" value="ABC_TRANSPORTER_2"/>
    <property type="match status" value="1"/>
</dbReference>
<gene>
    <name evidence="4" type="ORF">IV500_07670</name>
</gene>
<proteinExistence type="predicted"/>
<dbReference type="SMART" id="SM00382">
    <property type="entry name" value="AAA"/>
    <property type="match status" value="1"/>
</dbReference>
<accession>A0A931CIL2</accession>
<comment type="caution">
    <text evidence="4">The sequence shown here is derived from an EMBL/GenBank/DDBJ whole genome shotgun (WGS) entry which is preliminary data.</text>
</comment>
<dbReference type="PANTHER" id="PTHR43038:SF3">
    <property type="entry name" value="ABC TRANSPORTER G FAMILY MEMBER 20 ISOFORM X1"/>
    <property type="match status" value="1"/>
</dbReference>
<keyword evidence="2 4" id="KW-0067">ATP-binding</keyword>
<evidence type="ECO:0000256" key="2">
    <source>
        <dbReference type="ARBA" id="ARBA00022840"/>
    </source>
</evidence>
<dbReference type="GO" id="GO:0016887">
    <property type="term" value="F:ATP hydrolysis activity"/>
    <property type="evidence" value="ECO:0007669"/>
    <property type="project" value="InterPro"/>
</dbReference>
<dbReference type="EMBL" id="JADNYM010000008">
    <property type="protein sequence ID" value="MBG0739267.1"/>
    <property type="molecule type" value="Genomic_DNA"/>
</dbReference>
<dbReference type="Pfam" id="PF00005">
    <property type="entry name" value="ABC_tran"/>
    <property type="match status" value="1"/>
</dbReference>
<dbReference type="PROSITE" id="PS00211">
    <property type="entry name" value="ABC_TRANSPORTER_1"/>
    <property type="match status" value="1"/>
</dbReference>
<dbReference type="CDD" id="cd03230">
    <property type="entry name" value="ABC_DR_subfamily_A"/>
    <property type="match status" value="1"/>
</dbReference>
<dbReference type="Gene3D" id="3.40.50.300">
    <property type="entry name" value="P-loop containing nucleotide triphosphate hydrolases"/>
    <property type="match status" value="1"/>
</dbReference>
<organism evidence="4 5">
    <name type="scientific">Arthrobacter terrae</name>
    <dbReference type="NCBI Taxonomy" id="2935737"/>
    <lineage>
        <taxon>Bacteria</taxon>
        <taxon>Bacillati</taxon>
        <taxon>Actinomycetota</taxon>
        <taxon>Actinomycetes</taxon>
        <taxon>Micrococcales</taxon>
        <taxon>Micrococcaceae</taxon>
        <taxon>Arthrobacter</taxon>
    </lineage>
</organism>
<sequence length="247" mass="26563">MGRHTVPSVEVRALHVLRGKTMVLNDVDFSIPTGRITGLLGPSGSGKTTLMRAIVGVQRVTSGSVQVLNKAAGSPELRHEVGYVTQAPSVYRDLSVEDNVRYFGAMHGRNRAQAREAIDAVGLGTLAKRRTADLSGGQFSRVSLACALVSEPRLLVLDEPTVGLDPVLRAELWERFARLAAGGTTLIISSHVMEEASHCDTLLLLRAGRLLARLTPDELRVRGATEDLELAFLHMIQADIAGRRGAA</sequence>
<keyword evidence="1" id="KW-0547">Nucleotide-binding</keyword>
<feature type="domain" description="ABC transporter" evidence="3">
    <location>
        <begin position="9"/>
        <end position="232"/>
    </location>
</feature>
<dbReference type="InterPro" id="IPR017871">
    <property type="entry name" value="ABC_transporter-like_CS"/>
</dbReference>
<protein>
    <submittedName>
        <fullName evidence="4">ABC transporter ATP-binding protein</fullName>
    </submittedName>
</protein>
<evidence type="ECO:0000256" key="1">
    <source>
        <dbReference type="ARBA" id="ARBA00022741"/>
    </source>
</evidence>
<name>A0A931CIL2_9MICC</name>
<dbReference type="AlphaFoldDB" id="A0A931CIL2"/>
<reference evidence="4 5" key="1">
    <citation type="submission" date="2020-11" db="EMBL/GenBank/DDBJ databases">
        <title>Arthrobacter antarcticus sp. nov., isolated from Antarctic Soil.</title>
        <authorList>
            <person name="Li J."/>
        </authorList>
    </citation>
    <scope>NUCLEOTIDE SEQUENCE [LARGE SCALE GENOMIC DNA]</scope>
    <source>
        <strain evidence="4 5">Z1-20</strain>
    </source>
</reference>
<evidence type="ECO:0000313" key="4">
    <source>
        <dbReference type="EMBL" id="MBG0739267.1"/>
    </source>
</evidence>
<dbReference type="InterPro" id="IPR027417">
    <property type="entry name" value="P-loop_NTPase"/>
</dbReference>
<dbReference type="PANTHER" id="PTHR43038">
    <property type="entry name" value="ATP-BINDING CASSETTE, SUB-FAMILY H, MEMBER 1"/>
    <property type="match status" value="1"/>
</dbReference>
<dbReference type="RefSeq" id="WP_196396214.1">
    <property type="nucleotide sequence ID" value="NZ_JADNYM010000008.1"/>
</dbReference>
<keyword evidence="5" id="KW-1185">Reference proteome</keyword>
<evidence type="ECO:0000259" key="3">
    <source>
        <dbReference type="PROSITE" id="PS50893"/>
    </source>
</evidence>
<evidence type="ECO:0000313" key="5">
    <source>
        <dbReference type="Proteomes" id="UP000655366"/>
    </source>
</evidence>
<dbReference type="Proteomes" id="UP000655366">
    <property type="component" value="Unassembled WGS sequence"/>
</dbReference>
<dbReference type="SUPFAM" id="SSF52540">
    <property type="entry name" value="P-loop containing nucleoside triphosphate hydrolases"/>
    <property type="match status" value="1"/>
</dbReference>